<comment type="caution">
    <text evidence="2">The sequence shown here is derived from an EMBL/GenBank/DDBJ whole genome shotgun (WGS) entry which is preliminary data.</text>
</comment>
<protein>
    <submittedName>
        <fullName evidence="2">Phage tail protein</fullName>
    </submittedName>
</protein>
<dbReference type="EMBL" id="RXTL01000044">
    <property type="protein sequence ID" value="RTS40276.1"/>
    <property type="molecule type" value="Genomic_DNA"/>
</dbReference>
<evidence type="ECO:0000256" key="1">
    <source>
        <dbReference type="SAM" id="MobiDB-lite"/>
    </source>
</evidence>
<feature type="region of interest" description="Disordered" evidence="1">
    <location>
        <begin position="158"/>
        <end position="178"/>
    </location>
</feature>
<reference evidence="2 3" key="1">
    <citation type="submission" date="2018-12" db="EMBL/GenBank/DDBJ databases">
        <title>Pseudomonas aeruginosa Diversity Panel.</title>
        <authorList>
            <person name="Snesrud E."/>
            <person name="Mcgann P."/>
        </authorList>
    </citation>
    <scope>NUCLEOTIDE SEQUENCE [LARGE SCALE GENOMIC DNA]</scope>
    <source>
        <strain evidence="2 3">MRSN6241</strain>
    </source>
</reference>
<evidence type="ECO:0000313" key="2">
    <source>
        <dbReference type="EMBL" id="RTS40276.1"/>
    </source>
</evidence>
<name>A0ABD7JUF4_PSEAI</name>
<dbReference type="AlphaFoldDB" id="A0ABD7JUF4"/>
<evidence type="ECO:0000313" key="3">
    <source>
        <dbReference type="Proteomes" id="UP000276985"/>
    </source>
</evidence>
<organism evidence="2 3">
    <name type="scientific">Pseudomonas aeruginosa</name>
    <dbReference type="NCBI Taxonomy" id="287"/>
    <lineage>
        <taxon>Bacteria</taxon>
        <taxon>Pseudomonadati</taxon>
        <taxon>Pseudomonadota</taxon>
        <taxon>Gammaproteobacteria</taxon>
        <taxon>Pseudomonadales</taxon>
        <taxon>Pseudomonadaceae</taxon>
        <taxon>Pseudomonas</taxon>
    </lineage>
</organism>
<gene>
    <name evidence="2" type="ORF">DY940_30215</name>
</gene>
<dbReference type="RefSeq" id="WP_003117262.1">
    <property type="nucleotide sequence ID" value="NZ_CAADKR010000536.1"/>
</dbReference>
<accession>A0ABD7JUF4</accession>
<proteinExistence type="predicted"/>
<sequence length="178" mass="19901">MQTIMFLHATSLAFYSTATHGPRTLLVPDPDWKPEPDAEPAEAPLIEVQNPDCQLPPAAELIELSASQYEQLVNAPSLGKVLAVKNGKPVLVDPPAPSADRLAETERTWRDYVLVETDPLIARHRDELELDATSTTLSPTQYRELLVYREALREWPESSSFPKSDARPGEPVWLSQYL</sequence>
<dbReference type="Proteomes" id="UP000276985">
    <property type="component" value="Unassembled WGS sequence"/>
</dbReference>